<feature type="compositionally biased region" description="Gly residues" evidence="1">
    <location>
        <begin position="37"/>
        <end position="52"/>
    </location>
</feature>
<feature type="region of interest" description="Disordered" evidence="1">
    <location>
        <begin position="28"/>
        <end position="65"/>
    </location>
</feature>
<name>A0ABR0CI95_PURLI</name>
<gene>
    <name evidence="2" type="ORF">Purlil1_347</name>
</gene>
<organism evidence="2 3">
    <name type="scientific">Purpureocillium lilacinum</name>
    <name type="common">Paecilomyces lilacinus</name>
    <dbReference type="NCBI Taxonomy" id="33203"/>
    <lineage>
        <taxon>Eukaryota</taxon>
        <taxon>Fungi</taxon>
        <taxon>Dikarya</taxon>
        <taxon>Ascomycota</taxon>
        <taxon>Pezizomycotina</taxon>
        <taxon>Sordariomycetes</taxon>
        <taxon>Hypocreomycetidae</taxon>
        <taxon>Hypocreales</taxon>
        <taxon>Ophiocordycipitaceae</taxon>
        <taxon>Purpureocillium</taxon>
    </lineage>
</organism>
<comment type="caution">
    <text evidence="2">The sequence shown here is derived from an EMBL/GenBank/DDBJ whole genome shotgun (WGS) entry which is preliminary data.</text>
</comment>
<keyword evidence="3" id="KW-1185">Reference proteome</keyword>
<protein>
    <submittedName>
        <fullName evidence="2">Uncharacterized protein</fullName>
    </submittedName>
</protein>
<evidence type="ECO:0000313" key="3">
    <source>
        <dbReference type="Proteomes" id="UP001287286"/>
    </source>
</evidence>
<dbReference type="Proteomes" id="UP001287286">
    <property type="component" value="Unassembled WGS sequence"/>
</dbReference>
<accession>A0ABR0CI95</accession>
<proteinExistence type="predicted"/>
<dbReference type="EMBL" id="JAWRVI010000001">
    <property type="protein sequence ID" value="KAK4095551.1"/>
    <property type="molecule type" value="Genomic_DNA"/>
</dbReference>
<evidence type="ECO:0000313" key="2">
    <source>
        <dbReference type="EMBL" id="KAK4095551.1"/>
    </source>
</evidence>
<feature type="region of interest" description="Disordered" evidence="1">
    <location>
        <begin position="100"/>
        <end position="135"/>
    </location>
</feature>
<sequence length="135" mass="13772">MAQTYGAPGPIGSSAASAALTQLDAYTRDTRKATGRGVSGGGARYGSGGVESLGGVDNGTDLWPAPGGVVPAPLLHRGTGAWVDMSTSLDMDVWARATGGSERDIMSPRSPSLRCDALPWPGTPWTYKGPTRAAP</sequence>
<reference evidence="2 3" key="1">
    <citation type="journal article" date="2024" name="Microbiol. Resour. Announc.">
        <title>Genome annotations for the ascomycete fungi Trichoderma harzianum, Trichoderma aggressivum, and Purpureocillium lilacinum.</title>
        <authorList>
            <person name="Beijen E.P.W."/>
            <person name="Ohm R.A."/>
        </authorList>
    </citation>
    <scope>NUCLEOTIDE SEQUENCE [LARGE SCALE GENOMIC DNA]</scope>
    <source>
        <strain evidence="2 3">CBS 150709</strain>
    </source>
</reference>
<evidence type="ECO:0000256" key="1">
    <source>
        <dbReference type="SAM" id="MobiDB-lite"/>
    </source>
</evidence>